<dbReference type="InterPro" id="IPR009818">
    <property type="entry name" value="PAM2_motif"/>
</dbReference>
<dbReference type="InterPro" id="IPR036063">
    <property type="entry name" value="Smr_dom_sf"/>
</dbReference>
<dbReference type="SMART" id="SM01162">
    <property type="entry name" value="DUF1771"/>
    <property type="match status" value="1"/>
</dbReference>
<protein>
    <submittedName>
        <fullName evidence="2">Polyadenylate-binding protein-interacting protein 7-like isoform X1</fullName>
    </submittedName>
</protein>
<keyword evidence="3" id="KW-1185">Reference proteome</keyword>
<dbReference type="PANTHER" id="PTHR46651">
    <property type="entry name" value="POLYADENYLATE-BINDING PROTEIN-INTERACTING PROTEIN 7"/>
    <property type="match status" value="1"/>
</dbReference>
<dbReference type="InterPro" id="IPR013899">
    <property type="entry name" value="DUF1771"/>
</dbReference>
<dbReference type="EMBL" id="CP136890">
    <property type="protein sequence ID" value="WOK94167.1"/>
    <property type="molecule type" value="Genomic_DNA"/>
</dbReference>
<dbReference type="Proteomes" id="UP001327560">
    <property type="component" value="Chromosome 1"/>
</dbReference>
<evidence type="ECO:0000259" key="1">
    <source>
        <dbReference type="SMART" id="SM01162"/>
    </source>
</evidence>
<proteinExistence type="predicted"/>
<reference evidence="2 3" key="1">
    <citation type="submission" date="2023-10" db="EMBL/GenBank/DDBJ databases">
        <title>Chromosome-scale genome assembly provides insights into flower coloration mechanisms of Canna indica.</title>
        <authorList>
            <person name="Li C."/>
        </authorList>
    </citation>
    <scope>NUCLEOTIDE SEQUENCE [LARGE SCALE GENOMIC DNA]</scope>
    <source>
        <tissue evidence="2">Flower</tissue>
    </source>
</reference>
<dbReference type="InterPro" id="IPR053242">
    <property type="entry name" value="PAM2-like_domain"/>
</dbReference>
<dbReference type="AlphaFoldDB" id="A0AAQ3JQQ7"/>
<evidence type="ECO:0000313" key="3">
    <source>
        <dbReference type="Proteomes" id="UP001327560"/>
    </source>
</evidence>
<dbReference type="PANTHER" id="PTHR46651:SF1">
    <property type="entry name" value="SMALL MUTS RELATED FAMILY PROTEIN"/>
    <property type="match status" value="1"/>
</dbReference>
<dbReference type="Gene3D" id="3.30.1370.110">
    <property type="match status" value="1"/>
</dbReference>
<name>A0AAQ3JQQ7_9LILI</name>
<organism evidence="2 3">
    <name type="scientific">Canna indica</name>
    <name type="common">Indian-shot</name>
    <dbReference type="NCBI Taxonomy" id="4628"/>
    <lineage>
        <taxon>Eukaryota</taxon>
        <taxon>Viridiplantae</taxon>
        <taxon>Streptophyta</taxon>
        <taxon>Embryophyta</taxon>
        <taxon>Tracheophyta</taxon>
        <taxon>Spermatophyta</taxon>
        <taxon>Magnoliopsida</taxon>
        <taxon>Liliopsida</taxon>
        <taxon>Zingiberales</taxon>
        <taxon>Cannaceae</taxon>
        <taxon>Canna</taxon>
    </lineage>
</organism>
<sequence>MNTSSKDLADEKDRKFTLLNRITTLNPNAPEFVPSALKYTRSNKSSDVKKLEDLGSFRNVVFDQLESGKSGKSEDEANQYWHHQLPDDITPDFKLMGDEFDGSTHLPVSSVSMNNNIIPPRFLGSIANQMLDVSEGMPPFIKNHRSRGTIGYSGPAYGEEQSSATFMSSASNSWNKTSANSINHNINGKDGRNKNASFRDITFVQNAAVDPIEHLTPSLPDCASEILTNIYHGNRCGSNSKVDLITQDKKIGGYFSLNLNSKLLSTPRNSLPDCTAMPMVDAHVGLSKSPGEDVMLRNNSIIPRRDMDFALNIRQLPLVDSRGNGYTDCDAGLLGTSHLLANSLYGDKDAAQSGASWLNMGEAMEPRGQDYEFANLQNVYFEKATQAYLIGRKAFAKELSLKELLDNLKMKAAIEKAKEASYGQRNKLFLEMQSSSPPLNYPINLYGFRVAEAINYLNHELSILQSKARSSGQKLYALIFVGNGKDTMVDHSSASLVSMAVEMYLLEKGFYFTKPELDLLRVVIH</sequence>
<evidence type="ECO:0000313" key="2">
    <source>
        <dbReference type="EMBL" id="WOK94167.1"/>
    </source>
</evidence>
<gene>
    <name evidence="2" type="ORF">Cni_G02869</name>
</gene>
<dbReference type="Pfam" id="PF07145">
    <property type="entry name" value="PAM2"/>
    <property type="match status" value="1"/>
</dbReference>
<accession>A0AAQ3JQQ7</accession>
<feature type="domain" description="DUF1771" evidence="1">
    <location>
        <begin position="362"/>
        <end position="427"/>
    </location>
</feature>